<evidence type="ECO:0000313" key="6">
    <source>
        <dbReference type="EMBL" id="JAA66617.1"/>
    </source>
</evidence>
<evidence type="ECO:0000256" key="1">
    <source>
        <dbReference type="ARBA" id="ARBA00022690"/>
    </source>
</evidence>
<keyword evidence="1" id="KW-0646">Protease inhibitor</keyword>
<keyword evidence="3" id="KW-1015">Disulfide bond</keyword>
<dbReference type="FunFam" id="4.10.410.10:FF:000004">
    <property type="entry name" value="Tissue factor pathway inhibitor"/>
    <property type="match status" value="1"/>
</dbReference>
<dbReference type="Gene3D" id="4.10.410.10">
    <property type="entry name" value="Pancreatic trypsin inhibitor Kunitz domain"/>
    <property type="match status" value="1"/>
</dbReference>
<feature type="domain" description="BPTI/Kunitz inhibitor" evidence="5">
    <location>
        <begin position="31"/>
        <end position="81"/>
    </location>
</feature>
<dbReference type="InterPro" id="IPR002223">
    <property type="entry name" value="Kunitz_BPTI"/>
</dbReference>
<dbReference type="PRINTS" id="PR00759">
    <property type="entry name" value="BASICPTASE"/>
</dbReference>
<feature type="chain" id="PRO_5005516395" evidence="4">
    <location>
        <begin position="18"/>
        <end position="82"/>
    </location>
</feature>
<dbReference type="InterPro" id="IPR020901">
    <property type="entry name" value="Prtase_inh_Kunz-CS"/>
</dbReference>
<dbReference type="PANTHER" id="PTHR10083:SF328">
    <property type="entry name" value="TISSUE FACTOR PATHWAY INHIBITOR"/>
    <property type="match status" value="1"/>
</dbReference>
<dbReference type="SUPFAM" id="SSF57362">
    <property type="entry name" value="BPTI-like"/>
    <property type="match status" value="1"/>
</dbReference>
<evidence type="ECO:0000256" key="4">
    <source>
        <dbReference type="SAM" id="SignalP"/>
    </source>
</evidence>
<keyword evidence="2" id="KW-0722">Serine protease inhibitor</keyword>
<name>A0A0K8R655_IXORI</name>
<evidence type="ECO:0000259" key="5">
    <source>
        <dbReference type="PROSITE" id="PS50279"/>
    </source>
</evidence>
<dbReference type="PANTHER" id="PTHR10083">
    <property type="entry name" value="KUNITZ-TYPE PROTEASE INHIBITOR-RELATED"/>
    <property type="match status" value="1"/>
</dbReference>
<dbReference type="SMART" id="SM00131">
    <property type="entry name" value="KU"/>
    <property type="match status" value="1"/>
</dbReference>
<accession>A0A0K8R655</accession>
<keyword evidence="4" id="KW-0732">Signal</keyword>
<dbReference type="GO" id="GO:0004867">
    <property type="term" value="F:serine-type endopeptidase inhibitor activity"/>
    <property type="evidence" value="ECO:0007669"/>
    <property type="project" value="UniProtKB-KW"/>
</dbReference>
<dbReference type="AlphaFoldDB" id="A0A0K8R655"/>
<dbReference type="InterPro" id="IPR036880">
    <property type="entry name" value="Kunitz_BPTI_sf"/>
</dbReference>
<protein>
    <submittedName>
        <fullName evidence="6">Putative salivary kunitz domain protein</fullName>
    </submittedName>
</protein>
<dbReference type="InterPro" id="IPR050098">
    <property type="entry name" value="TFPI/VKTCI-like"/>
</dbReference>
<feature type="signal peptide" evidence="4">
    <location>
        <begin position="1"/>
        <end position="17"/>
    </location>
</feature>
<dbReference type="Pfam" id="PF00014">
    <property type="entry name" value="Kunitz_BPTI"/>
    <property type="match status" value="1"/>
</dbReference>
<evidence type="ECO:0000256" key="3">
    <source>
        <dbReference type="ARBA" id="ARBA00023157"/>
    </source>
</evidence>
<evidence type="ECO:0000256" key="2">
    <source>
        <dbReference type="ARBA" id="ARBA00022900"/>
    </source>
</evidence>
<dbReference type="PROSITE" id="PS50279">
    <property type="entry name" value="BPTI_KUNITZ_2"/>
    <property type="match status" value="1"/>
</dbReference>
<dbReference type="GO" id="GO:0005615">
    <property type="term" value="C:extracellular space"/>
    <property type="evidence" value="ECO:0007669"/>
    <property type="project" value="TreeGrafter"/>
</dbReference>
<sequence length="82" mass="9415">MKATIAVLCFLVSVAYAFMAAAEETTTVERCYMEPETGPCKARYTKYYFDKTDLKCKEFTYGGCDGNENRFDTEEECRRACK</sequence>
<reference evidence="6" key="1">
    <citation type="submission" date="2012-12" db="EMBL/GenBank/DDBJ databases">
        <title>Identification and characterization of a phenylalanine ammonia-lyase gene family in Isatis indigotica Fort.</title>
        <authorList>
            <person name="Liu Q."/>
            <person name="Chen J."/>
            <person name="Zhou X."/>
            <person name="Di P."/>
            <person name="Xiao Y."/>
            <person name="Xuan H."/>
            <person name="Zhang L."/>
            <person name="Chen W."/>
        </authorList>
    </citation>
    <scope>NUCLEOTIDE SEQUENCE</scope>
    <source>
        <tissue evidence="6">Salivary gland</tissue>
    </source>
</reference>
<proteinExistence type="evidence at transcript level"/>
<dbReference type="PROSITE" id="PS00280">
    <property type="entry name" value="BPTI_KUNITZ_1"/>
    <property type="match status" value="1"/>
</dbReference>
<dbReference type="EMBL" id="GADI01007191">
    <property type="protein sequence ID" value="JAA66617.1"/>
    <property type="molecule type" value="mRNA"/>
</dbReference>
<organism evidence="6">
    <name type="scientific">Ixodes ricinus</name>
    <name type="common">Common tick</name>
    <name type="synonym">Acarus ricinus</name>
    <dbReference type="NCBI Taxonomy" id="34613"/>
    <lineage>
        <taxon>Eukaryota</taxon>
        <taxon>Metazoa</taxon>
        <taxon>Ecdysozoa</taxon>
        <taxon>Arthropoda</taxon>
        <taxon>Chelicerata</taxon>
        <taxon>Arachnida</taxon>
        <taxon>Acari</taxon>
        <taxon>Parasitiformes</taxon>
        <taxon>Ixodida</taxon>
        <taxon>Ixodoidea</taxon>
        <taxon>Ixodidae</taxon>
        <taxon>Ixodinae</taxon>
        <taxon>Ixodes</taxon>
    </lineage>
</organism>